<reference evidence="1" key="1">
    <citation type="journal article" date="2020" name="Gigascience">
        <title>An improved pig reference genome sequence to enable pig genetics and genomics research.</title>
        <authorList>
            <person name="Warr A."/>
            <person name="Affara N."/>
            <person name="Aken B."/>
            <person name="Beiki H."/>
            <person name="Bickhart D.M."/>
            <person name="Billis K."/>
            <person name="Chow W."/>
            <person name="Eory L."/>
            <person name="Finlayson H.A."/>
            <person name="Flicek P."/>
            <person name="Giron C.G."/>
            <person name="Griffin D.K."/>
            <person name="Hall R."/>
            <person name="Hannum G."/>
            <person name="Hourlier T."/>
            <person name="Howe K."/>
            <person name="Hume D.A."/>
            <person name="Izuogu O."/>
            <person name="Kim K."/>
            <person name="Koren S."/>
            <person name="Liu H."/>
            <person name="Manchanda N."/>
            <person name="Martin F.J."/>
            <person name="Nonneman D.J."/>
            <person name="O'Connor R.E."/>
            <person name="Phillippy A.M."/>
            <person name="Rohrer G.A."/>
            <person name="Rosen B.D."/>
            <person name="Rund L.A."/>
            <person name="Sargent C.A."/>
            <person name="Schook L.B."/>
            <person name="Schroeder S.G."/>
            <person name="Schwartz A.S."/>
            <person name="Skinner B.M."/>
            <person name="Talbot R."/>
            <person name="Tseng E."/>
            <person name="Tuggle C.K."/>
            <person name="Watson M."/>
            <person name="Smith T.P.L."/>
            <person name="Archibald A.L."/>
        </authorList>
    </citation>
    <scope>NUCLEOTIDE SEQUENCE [LARGE SCALE GENOMIC DNA]</scope>
    <source>
        <strain evidence="1">Duroc</strain>
    </source>
</reference>
<evidence type="ECO:0000313" key="2">
    <source>
        <dbReference type="Proteomes" id="UP000008227"/>
    </source>
</evidence>
<dbReference type="Ensembl" id="ENSSSCT00000098453.1">
    <property type="protein sequence ID" value="ENSSSCP00000081220.1"/>
    <property type="gene ID" value="ENSSSCG00000054850.1"/>
</dbReference>
<evidence type="ECO:0000313" key="1">
    <source>
        <dbReference type="Ensembl" id="ENSSSCP00000081220.1"/>
    </source>
</evidence>
<reference evidence="1" key="3">
    <citation type="submission" date="2025-09" db="UniProtKB">
        <authorList>
            <consortium name="Ensembl"/>
        </authorList>
    </citation>
    <scope>IDENTIFICATION</scope>
</reference>
<keyword evidence="2" id="KW-1185">Reference proteome</keyword>
<dbReference type="GeneTree" id="ENSGT00970000193590"/>
<proteinExistence type="predicted"/>
<accession>A0A8W4FPC6</accession>
<name>A0A8W4FPC6_PIG</name>
<dbReference type="AlphaFoldDB" id="A0A8W4FPC6"/>
<sequence length="121" mass="14425">MWYIYTMEYYSAIKRNEIMAFTATCMDLEMIMLSEVRQTVRHQHHMLSLMCRILKKDTTNFFAKQIMTDSQTWKIYGFQRGQVSRGKDRLGVWDGNAVKLGCDDRCTTIHKIKFIELKKKK</sequence>
<dbReference type="Proteomes" id="UP000008227">
    <property type="component" value="Chromosome 8"/>
</dbReference>
<reference evidence="1" key="2">
    <citation type="submission" date="2025-08" db="UniProtKB">
        <authorList>
            <consortium name="Ensembl"/>
        </authorList>
    </citation>
    <scope>IDENTIFICATION</scope>
</reference>
<protein>
    <submittedName>
        <fullName evidence="1">Uncharacterized protein</fullName>
    </submittedName>
</protein>
<organism evidence="1 2">
    <name type="scientific">Sus scrofa</name>
    <name type="common">Pig</name>
    <dbReference type="NCBI Taxonomy" id="9823"/>
    <lineage>
        <taxon>Eukaryota</taxon>
        <taxon>Metazoa</taxon>
        <taxon>Chordata</taxon>
        <taxon>Craniata</taxon>
        <taxon>Vertebrata</taxon>
        <taxon>Euteleostomi</taxon>
        <taxon>Mammalia</taxon>
        <taxon>Eutheria</taxon>
        <taxon>Laurasiatheria</taxon>
        <taxon>Artiodactyla</taxon>
        <taxon>Suina</taxon>
        <taxon>Suidae</taxon>
        <taxon>Sus</taxon>
    </lineage>
</organism>